<gene>
    <name evidence="1" type="ORF">CPT_Miami_122</name>
</gene>
<keyword evidence="2" id="KW-1185">Reference proteome</keyword>
<organism evidence="1 2">
    <name type="scientific">Klebsiella phage Miami</name>
    <dbReference type="NCBI Taxonomy" id="2767581"/>
    <lineage>
        <taxon>Viruses</taxon>
        <taxon>Duplodnaviria</taxon>
        <taxon>Heunggongvirae</taxon>
        <taxon>Uroviricota</taxon>
        <taxon>Caudoviricetes</taxon>
        <taxon>Chimalliviridae</taxon>
        <taxon>Miamivirus</taxon>
        <taxon>Miamivirus miami</taxon>
    </lineage>
</organism>
<accession>A0A873WCT9</accession>
<evidence type="ECO:0000313" key="2">
    <source>
        <dbReference type="Proteomes" id="UP000662782"/>
    </source>
</evidence>
<evidence type="ECO:0000313" key="1">
    <source>
        <dbReference type="EMBL" id="QPB09217.1"/>
    </source>
</evidence>
<sequence length="151" mass="16687">MSLLKNIVIKSSSISAICGIPTYKDKPCAYTNVGFNRKLYGTGVDYVLDNSDGILKQTNLDEASSDQPTKLNGVFIIKHMTGLVDGNSCVIGVKDDVILCVADSKGLIWTHPTHSTMTIQDECLKEVMTPDGFEQYKLGRKRRFSDDLAFF</sequence>
<protein>
    <submittedName>
        <fullName evidence="1">Uncharacterized protein</fullName>
    </submittedName>
</protein>
<name>A0A873WCT9_9CAUD</name>
<proteinExistence type="predicted"/>
<dbReference type="EMBL" id="MT701590">
    <property type="protein sequence ID" value="QPB09217.1"/>
    <property type="molecule type" value="Genomic_DNA"/>
</dbReference>
<reference evidence="1 2" key="1">
    <citation type="submission" date="2020-07" db="EMBL/GenBank/DDBJ databases">
        <title>Complete genome sequence of Klebsiella pneumoniae phage Miami.</title>
        <authorList>
            <person name="Mora D.A."/>
            <person name="Lessor L."/>
            <person name="Gill J."/>
            <person name="Liu M."/>
        </authorList>
    </citation>
    <scope>NUCLEOTIDE SEQUENCE [LARGE SCALE GENOMIC DNA]</scope>
</reference>
<dbReference type="Proteomes" id="UP000662782">
    <property type="component" value="Segment"/>
</dbReference>